<dbReference type="GeneID" id="88171109"/>
<name>A0AAX4H3Q3_9ASCO</name>
<dbReference type="InterPro" id="IPR011701">
    <property type="entry name" value="MFS"/>
</dbReference>
<dbReference type="Pfam" id="PF07690">
    <property type="entry name" value="MFS_1"/>
    <property type="match status" value="1"/>
</dbReference>
<feature type="transmembrane region" description="Helical" evidence="4">
    <location>
        <begin position="184"/>
        <end position="204"/>
    </location>
</feature>
<dbReference type="InterPro" id="IPR050327">
    <property type="entry name" value="Proton-linked_MCT"/>
</dbReference>
<proteinExistence type="inferred from homology"/>
<dbReference type="EMBL" id="CP138894">
    <property type="protein sequence ID" value="WPK22824.1"/>
    <property type="molecule type" value="Genomic_DNA"/>
</dbReference>
<evidence type="ECO:0000313" key="5">
    <source>
        <dbReference type="EMBL" id="WPK22824.1"/>
    </source>
</evidence>
<keyword evidence="4" id="KW-1133">Transmembrane helix</keyword>
<evidence type="ECO:0000256" key="4">
    <source>
        <dbReference type="SAM" id="Phobius"/>
    </source>
</evidence>
<evidence type="ECO:0008006" key="7">
    <source>
        <dbReference type="Google" id="ProtNLM"/>
    </source>
</evidence>
<feature type="transmembrane region" description="Helical" evidence="4">
    <location>
        <begin position="131"/>
        <end position="151"/>
    </location>
</feature>
<feature type="transmembrane region" description="Helical" evidence="4">
    <location>
        <begin position="290"/>
        <end position="310"/>
    </location>
</feature>
<protein>
    <recommendedName>
        <fullName evidence="7">Monocarboxylate transporter</fullName>
    </recommendedName>
</protein>
<evidence type="ECO:0000313" key="6">
    <source>
        <dbReference type="Proteomes" id="UP001338582"/>
    </source>
</evidence>
<dbReference type="PANTHER" id="PTHR11360:SF315">
    <property type="entry name" value="TRANSPORTER MCH2-RELATED"/>
    <property type="match status" value="1"/>
</dbReference>
<feature type="transmembrane region" description="Helical" evidence="4">
    <location>
        <begin position="380"/>
        <end position="400"/>
    </location>
</feature>
<dbReference type="SUPFAM" id="SSF103473">
    <property type="entry name" value="MFS general substrate transporter"/>
    <property type="match status" value="1"/>
</dbReference>
<feature type="transmembrane region" description="Helical" evidence="4">
    <location>
        <begin position="420"/>
        <end position="441"/>
    </location>
</feature>
<reference evidence="5 6" key="1">
    <citation type="submission" date="2023-10" db="EMBL/GenBank/DDBJ databases">
        <title>Draft Genome Sequence of Candida saopaulonensis from a very Premature Infant with Sepsis.</title>
        <authorList>
            <person name="Ning Y."/>
            <person name="Dai R."/>
            <person name="Xiao M."/>
            <person name="Xu Y."/>
            <person name="Yan Q."/>
            <person name="Zhang L."/>
        </authorList>
    </citation>
    <scope>NUCLEOTIDE SEQUENCE [LARGE SCALE GENOMIC DNA]</scope>
    <source>
        <strain evidence="5 6">19XY460</strain>
    </source>
</reference>
<feature type="transmembrane region" description="Helical" evidence="4">
    <location>
        <begin position="157"/>
        <end position="175"/>
    </location>
</feature>
<feature type="transmembrane region" description="Helical" evidence="4">
    <location>
        <begin position="256"/>
        <end position="278"/>
    </location>
</feature>
<feature type="transmembrane region" description="Helical" evidence="4">
    <location>
        <begin position="216"/>
        <end position="236"/>
    </location>
</feature>
<dbReference type="Proteomes" id="UP001338582">
    <property type="component" value="Chromosome 1"/>
</dbReference>
<dbReference type="AlphaFoldDB" id="A0AAX4H3Q3"/>
<sequence length="477" mass="51673">MIQSDRSSSESREASIKETSDPSMTCQPAKEATDIEKEPVLNKSPGIADIPDGGYGWFIVLSSFLFNFATWGANSGFAVYLSHYLNEQTFPGADKYDYALIGGLTFGGGLLFSPFINWLQGKIGARPTAGAGVVFQFASLLLASFVTKLWQLYLTQGLLQAFGLAFMTIPALLILPQWFKHKRAFAVAIAAAGSGCGGVVFNLAMQKVMQVRSVHWALRVQAILCVVSSTCATLLLRTRMEVKYTIWDASVVKSGAFLLCILYLIFCMFGYVIVLYTMANVTTSMGYSPYQGSIASAMIQVGSVFGRPIVGKASDRFGPVTVASVAYFLSGVFVFAMWIPAKNYATIIAFCLIMGAIMGTIFATFPSINTKLYGLHRASVGLSLSWPFMAGAGIASPVIGLTLKTGNNGFVGSGQYTDCAIFAGASFMACTCMLLLIRGYIIFRNEVSDTDTDEGHLHIKVPIWEPFRYALAIRDKV</sequence>
<dbReference type="Gene3D" id="1.20.1250.20">
    <property type="entry name" value="MFS general substrate transporter like domains"/>
    <property type="match status" value="2"/>
</dbReference>
<feature type="transmembrane region" description="Helical" evidence="4">
    <location>
        <begin position="55"/>
        <end position="78"/>
    </location>
</feature>
<keyword evidence="4" id="KW-0472">Membrane</keyword>
<organism evidence="5 6">
    <name type="scientific">Australozyma saopauloensis</name>
    <dbReference type="NCBI Taxonomy" id="291208"/>
    <lineage>
        <taxon>Eukaryota</taxon>
        <taxon>Fungi</taxon>
        <taxon>Dikarya</taxon>
        <taxon>Ascomycota</taxon>
        <taxon>Saccharomycotina</taxon>
        <taxon>Pichiomycetes</taxon>
        <taxon>Metschnikowiaceae</taxon>
        <taxon>Australozyma</taxon>
    </lineage>
</organism>
<dbReference type="InterPro" id="IPR036259">
    <property type="entry name" value="MFS_trans_sf"/>
</dbReference>
<accession>A0AAX4H3Q3</accession>
<keyword evidence="6" id="KW-1185">Reference proteome</keyword>
<feature type="region of interest" description="Disordered" evidence="3">
    <location>
        <begin position="1"/>
        <end position="34"/>
    </location>
</feature>
<feature type="transmembrane region" description="Helical" evidence="4">
    <location>
        <begin position="345"/>
        <end position="368"/>
    </location>
</feature>
<dbReference type="GO" id="GO:0016020">
    <property type="term" value="C:membrane"/>
    <property type="evidence" value="ECO:0007669"/>
    <property type="project" value="UniProtKB-SubCell"/>
</dbReference>
<dbReference type="PANTHER" id="PTHR11360">
    <property type="entry name" value="MONOCARBOXYLATE TRANSPORTER"/>
    <property type="match status" value="1"/>
</dbReference>
<gene>
    <name evidence="5" type="ORF">PUMCH_000040</name>
</gene>
<dbReference type="GO" id="GO:0022857">
    <property type="term" value="F:transmembrane transporter activity"/>
    <property type="evidence" value="ECO:0007669"/>
    <property type="project" value="InterPro"/>
</dbReference>
<evidence type="ECO:0000256" key="2">
    <source>
        <dbReference type="ARBA" id="ARBA00006727"/>
    </source>
</evidence>
<feature type="transmembrane region" description="Helical" evidence="4">
    <location>
        <begin position="98"/>
        <end position="119"/>
    </location>
</feature>
<evidence type="ECO:0000256" key="1">
    <source>
        <dbReference type="ARBA" id="ARBA00004141"/>
    </source>
</evidence>
<dbReference type="KEGG" id="asau:88171109"/>
<feature type="compositionally biased region" description="Basic and acidic residues" evidence="3">
    <location>
        <begin position="7"/>
        <end position="20"/>
    </location>
</feature>
<dbReference type="RefSeq" id="XP_062875211.1">
    <property type="nucleotide sequence ID" value="XM_063019141.1"/>
</dbReference>
<feature type="transmembrane region" description="Helical" evidence="4">
    <location>
        <begin position="317"/>
        <end position="339"/>
    </location>
</feature>
<keyword evidence="4" id="KW-0812">Transmembrane</keyword>
<comment type="similarity">
    <text evidence="2">Belongs to the major facilitator superfamily. Monocarboxylate porter (TC 2.A.1.13) family.</text>
</comment>
<comment type="subcellular location">
    <subcellularLocation>
        <location evidence="1">Membrane</location>
        <topology evidence="1">Multi-pass membrane protein</topology>
    </subcellularLocation>
</comment>
<evidence type="ECO:0000256" key="3">
    <source>
        <dbReference type="SAM" id="MobiDB-lite"/>
    </source>
</evidence>